<dbReference type="InterPro" id="IPR003265">
    <property type="entry name" value="HhH-GPD_domain"/>
</dbReference>
<dbReference type="GO" id="GO:0006307">
    <property type="term" value="P:DNA alkylation repair"/>
    <property type="evidence" value="ECO:0007669"/>
    <property type="project" value="TreeGrafter"/>
</dbReference>
<dbReference type="AlphaFoldDB" id="A0A939LNR2"/>
<evidence type="ECO:0000313" key="6">
    <source>
        <dbReference type="Proteomes" id="UP000664209"/>
    </source>
</evidence>
<keyword evidence="3" id="KW-0227">DNA damage</keyword>
<dbReference type="GO" id="GO:0043916">
    <property type="term" value="F:DNA-7-methylguanine glycosylase activity"/>
    <property type="evidence" value="ECO:0007669"/>
    <property type="project" value="TreeGrafter"/>
</dbReference>
<evidence type="ECO:0000256" key="1">
    <source>
        <dbReference type="ARBA" id="ARBA00000086"/>
    </source>
</evidence>
<dbReference type="GO" id="GO:0008725">
    <property type="term" value="F:DNA-3-methyladenine glycosylase activity"/>
    <property type="evidence" value="ECO:0007669"/>
    <property type="project" value="TreeGrafter"/>
</dbReference>
<evidence type="ECO:0000313" key="5">
    <source>
        <dbReference type="EMBL" id="MBO1751461.1"/>
    </source>
</evidence>
<evidence type="ECO:0000256" key="2">
    <source>
        <dbReference type="ARBA" id="ARBA00012000"/>
    </source>
</evidence>
<sequence>MTLTRPLDLHRTLLPLRHGGLDPAHRSTPDGAVWRATLLATGPTTMRLAQRDPLTIEVQAWGEGAAEAVTLAPGLLGEHDDVAGFDPPAGPVREAYRRTARVRLTRSGRVLESLVPCILEQRVITRTATDAWRWLLLAHGSPAPGPAPEGMRVPPSPEGWAAVPSWDFHRAGVDPRRARTVVAAARWSRRLEEAAGLEPTDALARLMLVPGVGPWTAAETAQRAFGDPDAVTVGDYHLPHQIGYALRGRRTDDAGMLELLEPYRGHRHRAVRHLLLSGAGREPRRGPRLAIEDHRRR</sequence>
<name>A0A939LNR2_9CELL</name>
<evidence type="ECO:0000256" key="4">
    <source>
        <dbReference type="ARBA" id="ARBA00023204"/>
    </source>
</evidence>
<keyword evidence="4" id="KW-0234">DNA repair</keyword>
<dbReference type="Gene3D" id="1.10.340.30">
    <property type="entry name" value="Hypothetical protein, domain 2"/>
    <property type="match status" value="1"/>
</dbReference>
<dbReference type="InterPro" id="IPR011257">
    <property type="entry name" value="DNA_glycosylase"/>
</dbReference>
<dbReference type="EMBL" id="JAGEMK010000002">
    <property type="protein sequence ID" value="MBO1751461.1"/>
    <property type="molecule type" value="Genomic_DNA"/>
</dbReference>
<reference evidence="5" key="1">
    <citation type="submission" date="2021-03" db="EMBL/GenBank/DDBJ databases">
        <title>Actinotalea soli sp. nov., isolated from soil.</title>
        <authorList>
            <person name="Ping W."/>
            <person name="Zhang J."/>
        </authorList>
    </citation>
    <scope>NUCLEOTIDE SEQUENCE</scope>
    <source>
        <strain evidence="5">BY-33</strain>
    </source>
</reference>
<dbReference type="SUPFAM" id="SSF48150">
    <property type="entry name" value="DNA-glycosylase"/>
    <property type="match status" value="1"/>
</dbReference>
<dbReference type="EC" id="3.2.2.21" evidence="2"/>
<proteinExistence type="predicted"/>
<comment type="catalytic activity">
    <reaction evidence="1">
        <text>Hydrolysis of alkylated DNA, releasing 3-methyladenine, 3-methylguanine, 7-methylguanine and 7-methyladenine.</text>
        <dbReference type="EC" id="3.2.2.21"/>
    </reaction>
</comment>
<dbReference type="GO" id="GO:0006285">
    <property type="term" value="P:base-excision repair, AP site formation"/>
    <property type="evidence" value="ECO:0007669"/>
    <property type="project" value="TreeGrafter"/>
</dbReference>
<gene>
    <name evidence="5" type="ORF">J4G33_06550</name>
</gene>
<accession>A0A939LNR2</accession>
<dbReference type="GO" id="GO:0005737">
    <property type="term" value="C:cytoplasm"/>
    <property type="evidence" value="ECO:0007669"/>
    <property type="project" value="TreeGrafter"/>
</dbReference>
<dbReference type="PANTHER" id="PTHR43003">
    <property type="entry name" value="DNA-3-METHYLADENINE GLYCOSYLASE"/>
    <property type="match status" value="1"/>
</dbReference>
<comment type="caution">
    <text evidence="5">The sequence shown here is derived from an EMBL/GenBank/DDBJ whole genome shotgun (WGS) entry which is preliminary data.</text>
</comment>
<keyword evidence="6" id="KW-1185">Reference proteome</keyword>
<organism evidence="5 6">
    <name type="scientific">Actinotalea soli</name>
    <dbReference type="NCBI Taxonomy" id="2819234"/>
    <lineage>
        <taxon>Bacteria</taxon>
        <taxon>Bacillati</taxon>
        <taxon>Actinomycetota</taxon>
        <taxon>Actinomycetes</taxon>
        <taxon>Micrococcales</taxon>
        <taxon>Cellulomonadaceae</taxon>
        <taxon>Actinotalea</taxon>
    </lineage>
</organism>
<evidence type="ECO:0000256" key="3">
    <source>
        <dbReference type="ARBA" id="ARBA00022763"/>
    </source>
</evidence>
<dbReference type="Proteomes" id="UP000664209">
    <property type="component" value="Unassembled WGS sequence"/>
</dbReference>
<dbReference type="CDD" id="cd00056">
    <property type="entry name" value="ENDO3c"/>
    <property type="match status" value="1"/>
</dbReference>
<dbReference type="PANTHER" id="PTHR43003:SF6">
    <property type="entry name" value="DNA GLYCOSYLASE"/>
    <property type="match status" value="1"/>
</dbReference>
<dbReference type="GO" id="GO:0032131">
    <property type="term" value="F:alkylated DNA binding"/>
    <property type="evidence" value="ECO:0007669"/>
    <property type="project" value="TreeGrafter"/>
</dbReference>
<dbReference type="InterPro" id="IPR051912">
    <property type="entry name" value="Alkylbase_DNA_Glycosylase/TA"/>
</dbReference>
<dbReference type="GO" id="GO:0032993">
    <property type="term" value="C:protein-DNA complex"/>
    <property type="evidence" value="ECO:0007669"/>
    <property type="project" value="TreeGrafter"/>
</dbReference>
<protein>
    <recommendedName>
        <fullName evidence="2">DNA-3-methyladenine glycosylase II</fullName>
        <ecNumber evidence="2">3.2.2.21</ecNumber>
    </recommendedName>
</protein>